<proteinExistence type="predicted"/>
<dbReference type="Pfam" id="PF06585">
    <property type="entry name" value="JHBP"/>
    <property type="match status" value="1"/>
</dbReference>
<evidence type="ECO:0008006" key="3">
    <source>
        <dbReference type="Google" id="ProtNLM"/>
    </source>
</evidence>
<keyword evidence="2" id="KW-1185">Reference proteome</keyword>
<evidence type="ECO:0000313" key="2">
    <source>
        <dbReference type="Proteomes" id="UP001153321"/>
    </source>
</evidence>
<reference evidence="1" key="1">
    <citation type="submission" date="2022-02" db="EMBL/GenBank/DDBJ databases">
        <authorList>
            <person name="King R."/>
        </authorList>
    </citation>
    <scope>NUCLEOTIDE SEQUENCE</scope>
</reference>
<gene>
    <name evidence="1" type="ORF">SPLIT_LOCUS1762</name>
</gene>
<dbReference type="Proteomes" id="UP001153321">
    <property type="component" value="Chromosome 13"/>
</dbReference>
<dbReference type="EMBL" id="LR824544">
    <property type="protein sequence ID" value="CAH1636400.1"/>
    <property type="molecule type" value="Genomic_DNA"/>
</dbReference>
<dbReference type="InterPro" id="IPR010562">
    <property type="entry name" value="Haemolymph_juvenile_hormone-bd"/>
</dbReference>
<dbReference type="SMART" id="SM00700">
    <property type="entry name" value="JHBP"/>
    <property type="match status" value="1"/>
</dbReference>
<dbReference type="Gene3D" id="3.15.10.30">
    <property type="entry name" value="Haemolymph juvenile hormone binding protein"/>
    <property type="match status" value="1"/>
</dbReference>
<sequence>MPQVLQAYIGQGNHLPSGGPYAILPPSWYKKRYRVPFIDKCEWKDKACIKKSAQKAVPFFANGLPEFGVKALDPIKINKVSLEESGLSLTFEDFQVVGPSKAKILSVDRDEAPSYIKLEVECPIDVTGTYTASGQLLFVPIEGHGPFRVNTNNIYIWAKVAVSTVDGPDGEKHWKIGKFEYTYEPKDKTLLDFKNLFNGDKNKAAPIEKILDENWLELMKLFAKPIISKVIHEIKDDIQSFVKAVPAKDLEL</sequence>
<name>A0A9P0N1G2_SPOLI</name>
<accession>A0A9P0N1G2</accession>
<dbReference type="PANTHER" id="PTHR11008">
    <property type="entry name" value="PROTEIN TAKEOUT-LIKE PROTEIN"/>
    <property type="match status" value="1"/>
</dbReference>
<protein>
    <recommendedName>
        <fullName evidence="3">Circadian clock-controlled protein</fullName>
    </recommendedName>
</protein>
<dbReference type="AlphaFoldDB" id="A0A9P0N1G2"/>
<evidence type="ECO:0000313" key="1">
    <source>
        <dbReference type="EMBL" id="CAH1636400.1"/>
    </source>
</evidence>
<dbReference type="GO" id="GO:0005615">
    <property type="term" value="C:extracellular space"/>
    <property type="evidence" value="ECO:0007669"/>
    <property type="project" value="TreeGrafter"/>
</dbReference>
<dbReference type="InterPro" id="IPR038606">
    <property type="entry name" value="To_sf"/>
</dbReference>
<organism evidence="1 2">
    <name type="scientific">Spodoptera littoralis</name>
    <name type="common">Egyptian cotton leafworm</name>
    <dbReference type="NCBI Taxonomy" id="7109"/>
    <lineage>
        <taxon>Eukaryota</taxon>
        <taxon>Metazoa</taxon>
        <taxon>Ecdysozoa</taxon>
        <taxon>Arthropoda</taxon>
        <taxon>Hexapoda</taxon>
        <taxon>Insecta</taxon>
        <taxon>Pterygota</taxon>
        <taxon>Neoptera</taxon>
        <taxon>Endopterygota</taxon>
        <taxon>Lepidoptera</taxon>
        <taxon>Glossata</taxon>
        <taxon>Ditrysia</taxon>
        <taxon>Noctuoidea</taxon>
        <taxon>Noctuidae</taxon>
        <taxon>Amphipyrinae</taxon>
        <taxon>Spodoptera</taxon>
    </lineage>
</organism>
<dbReference type="PANTHER" id="PTHR11008:SF32">
    <property type="entry name" value="CIRCADIAN CLOCK-CONTROLLED PROTEIN DAYWAKE-RELATED"/>
    <property type="match status" value="1"/>
</dbReference>